<dbReference type="InterPro" id="IPR052055">
    <property type="entry name" value="Hepadnavirus_pol/RT"/>
</dbReference>
<dbReference type="OrthoDB" id="445766at2759"/>
<dbReference type="SUPFAM" id="SSF56672">
    <property type="entry name" value="DNA/RNA polymerases"/>
    <property type="match status" value="1"/>
</dbReference>
<accession>A0A812RTI0</accession>
<dbReference type="AlphaFoldDB" id="A0A812RTI0"/>
<sequence length="653" mass="72395">EQAATKASLSPRLDKGKVTFGVYHTPSEFLEAARAVHHPSHLEVLVPEELRKAVRRNVTTAPDSLARDRTETIRKWIAWSNELQPKEDQLKSAMSPHRAKILAGKRLCLFRRILEESGHQDHQLVPDISAGFSLTGRLPRSEVFKDRYRPASQTVDMLREGASRARAATLAMCVQADDPWIDEGVEEATLKEVADGPADATLTRRFGVIQGEANGKPKVTIHSMDVVAGTIAYWLRCSQECKCSSDILAKCWDLKSAYKQLPLTDTSLELDSYFVIFSPTAKEPRIFRQLVLPFGSVASVTGFIRAALGLWVIALVHLTLVWTMYFDDFLHLSSRVLCRHSDMIISMFFQLLGWRVSKDKLLDYSSCCKALGILIDLKQASFGKVFFTNTDSRRSELLDALEKVLETGTLKPKDCERLKGRLQFASGQLFGRKARSCLKTLGLHSSKASHEISAATRNACEHLRDLFLEAAPREVRGSLGDVFHCFVDASFEPNEGFSGIGGCLYSSTGKAVAWFGCEVDHDSVKLILESGEAERSAAIYELECVAVAVALEVFGSYLAHKNVVLFTDNQGVQGTLIRCWSENRIGNGLARLICCREEKLQSFLWLERVPSSSNPSDAPSRGCEPAGAFKERSEVPPGMVPGLLREALRLDAL</sequence>
<proteinExistence type="predicted"/>
<comment type="caution">
    <text evidence="2">The sequence shown here is derived from an EMBL/GenBank/DDBJ whole genome shotgun (WGS) entry which is preliminary data.</text>
</comment>
<dbReference type="Proteomes" id="UP000649617">
    <property type="component" value="Unassembled WGS sequence"/>
</dbReference>
<evidence type="ECO:0000256" key="1">
    <source>
        <dbReference type="SAM" id="MobiDB-lite"/>
    </source>
</evidence>
<protein>
    <submittedName>
        <fullName evidence="2">Uncharacterized protein</fullName>
    </submittedName>
</protein>
<evidence type="ECO:0000313" key="2">
    <source>
        <dbReference type="EMBL" id="CAE7453500.1"/>
    </source>
</evidence>
<name>A0A812RTI0_SYMPI</name>
<gene>
    <name evidence="2" type="ORF">SPIL2461_LOCUS11116</name>
</gene>
<organism evidence="2 3">
    <name type="scientific">Symbiodinium pilosum</name>
    <name type="common">Dinoflagellate</name>
    <dbReference type="NCBI Taxonomy" id="2952"/>
    <lineage>
        <taxon>Eukaryota</taxon>
        <taxon>Sar</taxon>
        <taxon>Alveolata</taxon>
        <taxon>Dinophyceae</taxon>
        <taxon>Suessiales</taxon>
        <taxon>Symbiodiniaceae</taxon>
        <taxon>Symbiodinium</taxon>
    </lineage>
</organism>
<dbReference type="EMBL" id="CAJNIZ010021590">
    <property type="protein sequence ID" value="CAE7453500.1"/>
    <property type="molecule type" value="Genomic_DNA"/>
</dbReference>
<reference evidence="2" key="1">
    <citation type="submission" date="2021-02" db="EMBL/GenBank/DDBJ databases">
        <authorList>
            <person name="Dougan E. K."/>
            <person name="Rhodes N."/>
            <person name="Thang M."/>
            <person name="Chan C."/>
        </authorList>
    </citation>
    <scope>NUCLEOTIDE SEQUENCE</scope>
</reference>
<dbReference type="PANTHER" id="PTHR33050">
    <property type="entry name" value="REVERSE TRANSCRIPTASE DOMAIN-CONTAINING PROTEIN"/>
    <property type="match status" value="1"/>
</dbReference>
<feature type="non-terminal residue" evidence="2">
    <location>
        <position position="1"/>
    </location>
</feature>
<evidence type="ECO:0000313" key="3">
    <source>
        <dbReference type="Proteomes" id="UP000649617"/>
    </source>
</evidence>
<dbReference type="PANTHER" id="PTHR33050:SF7">
    <property type="entry name" value="RIBONUCLEASE H"/>
    <property type="match status" value="1"/>
</dbReference>
<feature type="region of interest" description="Disordered" evidence="1">
    <location>
        <begin position="610"/>
        <end position="635"/>
    </location>
</feature>
<dbReference type="InterPro" id="IPR043502">
    <property type="entry name" value="DNA/RNA_pol_sf"/>
</dbReference>
<keyword evidence="3" id="KW-1185">Reference proteome</keyword>